<keyword evidence="5" id="KW-0560">Oxidoreductase</keyword>
<dbReference type="RefSeq" id="WP_055578809.1">
    <property type="nucleotide sequence ID" value="NZ_LKTM01000223.1"/>
</dbReference>
<dbReference type="InterPro" id="IPR036250">
    <property type="entry name" value="AcylCo_DH-like_C"/>
</dbReference>
<evidence type="ECO:0000313" key="8">
    <source>
        <dbReference type="EMBL" id="KQH78350.1"/>
    </source>
</evidence>
<evidence type="ECO:0000256" key="5">
    <source>
        <dbReference type="ARBA" id="ARBA00023002"/>
    </source>
</evidence>
<keyword evidence="3" id="KW-0285">Flavoprotein</keyword>
<comment type="similarity">
    <text evidence="2">Belongs to the acyl-CoA dehydrogenase family.</text>
</comment>
<feature type="domain" description="Acyl-CoA dehydrogenase/oxidase C-terminal" evidence="6">
    <location>
        <begin position="228"/>
        <end position="350"/>
    </location>
</feature>
<dbReference type="InterPro" id="IPR009075">
    <property type="entry name" value="AcylCo_DH/oxidase_C"/>
</dbReference>
<proteinExistence type="inferred from homology"/>
<evidence type="ECO:0000256" key="1">
    <source>
        <dbReference type="ARBA" id="ARBA00001974"/>
    </source>
</evidence>
<evidence type="ECO:0000256" key="2">
    <source>
        <dbReference type="ARBA" id="ARBA00009347"/>
    </source>
</evidence>
<dbReference type="Proteomes" id="UP000051677">
    <property type="component" value="Unassembled WGS sequence"/>
</dbReference>
<dbReference type="Pfam" id="PF02771">
    <property type="entry name" value="Acyl-CoA_dh_N"/>
    <property type="match status" value="1"/>
</dbReference>
<dbReference type="STRING" id="1778.A9W97_21800"/>
<dbReference type="AlphaFoldDB" id="A0A0Q2R2N2"/>
<dbReference type="InterPro" id="IPR009100">
    <property type="entry name" value="AcylCoA_DH/oxidase_NM_dom_sf"/>
</dbReference>
<dbReference type="InterPro" id="IPR046373">
    <property type="entry name" value="Acyl-CoA_Oxase/DH_mid-dom_sf"/>
</dbReference>
<dbReference type="Pfam" id="PF00441">
    <property type="entry name" value="Acyl-CoA_dh_1"/>
    <property type="match status" value="1"/>
</dbReference>
<dbReference type="OrthoDB" id="4447929at2"/>
<dbReference type="SUPFAM" id="SSF47203">
    <property type="entry name" value="Acyl-CoA dehydrogenase C-terminal domain-like"/>
    <property type="match status" value="1"/>
</dbReference>
<protein>
    <submittedName>
        <fullName evidence="8">Acyl-CoA dehydrogenase</fullName>
    </submittedName>
</protein>
<dbReference type="InterPro" id="IPR013786">
    <property type="entry name" value="AcylCoA_DH/ox_N"/>
</dbReference>
<gene>
    <name evidence="8" type="ORF">AO501_03090</name>
</gene>
<dbReference type="EMBL" id="LKTM01000223">
    <property type="protein sequence ID" value="KQH78350.1"/>
    <property type="molecule type" value="Genomic_DNA"/>
</dbReference>
<accession>A0A0Q2R2N2</accession>
<dbReference type="GO" id="GO:0003995">
    <property type="term" value="F:acyl-CoA dehydrogenase activity"/>
    <property type="evidence" value="ECO:0007669"/>
    <property type="project" value="TreeGrafter"/>
</dbReference>
<dbReference type="SUPFAM" id="SSF56645">
    <property type="entry name" value="Acyl-CoA dehydrogenase NM domain-like"/>
    <property type="match status" value="1"/>
</dbReference>
<dbReference type="CDD" id="cd00567">
    <property type="entry name" value="ACAD"/>
    <property type="match status" value="1"/>
</dbReference>
<evidence type="ECO:0000256" key="3">
    <source>
        <dbReference type="ARBA" id="ARBA00022630"/>
    </source>
</evidence>
<sequence length="368" mass="38733">MRLLPDQDERDLAAMCRGLLAAHSPYDRNVPPPLWKVLAEAGLLGLAIDEKSGGSGGTLSDLGIFCIEAGRALCPNIIHSTLQAALAIHWLGGPGARDAWLPGLTSGTSSATTALWNPRDASMPGSPVRGMADGNGRWRLSGVADFVADADLADLIVVAARIDSATGVFVIDLAANGIAVETLPMMGGYRSCTVTFDEVLVEDDVHILGAGVCPGELRRVANAAVALLCLDLVGVGEAVLQRTVDHTTMREQFGRPIASFQAAQHLVADMHIALSAARLAAQSAVFRIGRGHTATRETAIAKMHATAVKQVTLDAHQLHGGMGYVVDTDLHLFSERARVLSTWGGGADVAAKWLEDEMDWEGGNGQPD</sequence>
<dbReference type="Gene3D" id="2.40.110.10">
    <property type="entry name" value="Butyryl-CoA Dehydrogenase, subunit A, domain 2"/>
    <property type="match status" value="1"/>
</dbReference>
<evidence type="ECO:0000256" key="4">
    <source>
        <dbReference type="ARBA" id="ARBA00022827"/>
    </source>
</evidence>
<evidence type="ECO:0000259" key="6">
    <source>
        <dbReference type="Pfam" id="PF00441"/>
    </source>
</evidence>
<dbReference type="GO" id="GO:0050660">
    <property type="term" value="F:flavin adenine dinucleotide binding"/>
    <property type="evidence" value="ECO:0007669"/>
    <property type="project" value="InterPro"/>
</dbReference>
<dbReference type="InterPro" id="IPR037069">
    <property type="entry name" value="AcylCoA_DH/ox_N_sf"/>
</dbReference>
<dbReference type="PANTHER" id="PTHR43884">
    <property type="entry name" value="ACYL-COA DEHYDROGENASE"/>
    <property type="match status" value="1"/>
</dbReference>
<dbReference type="PANTHER" id="PTHR43884:SF20">
    <property type="entry name" value="ACYL-COA DEHYDROGENASE FADE28"/>
    <property type="match status" value="1"/>
</dbReference>
<feature type="domain" description="Acyl-CoA dehydrogenase/oxidase N-terminal" evidence="7">
    <location>
        <begin position="27"/>
        <end position="107"/>
    </location>
</feature>
<reference evidence="8 9" key="1">
    <citation type="submission" date="2015-10" db="EMBL/GenBank/DDBJ databases">
        <title>Mycobacterium gordonae draft genome assembly.</title>
        <authorList>
            <person name="Ustinova V."/>
            <person name="Smirnova T."/>
            <person name="Blagodatskikh K."/>
            <person name="Varlamov D."/>
            <person name="Larionova E."/>
            <person name="Chernousova L."/>
        </authorList>
    </citation>
    <scope>NUCLEOTIDE SEQUENCE [LARGE SCALE GENOMIC DNA]</scope>
    <source>
        <strain evidence="8 9">CTRI 14-8773</strain>
    </source>
</reference>
<name>A0A0Q2R2N2_MYCGO</name>
<evidence type="ECO:0000313" key="9">
    <source>
        <dbReference type="Proteomes" id="UP000051677"/>
    </source>
</evidence>
<keyword evidence="4" id="KW-0274">FAD</keyword>
<comment type="cofactor">
    <cofactor evidence="1">
        <name>FAD</name>
        <dbReference type="ChEBI" id="CHEBI:57692"/>
    </cofactor>
</comment>
<comment type="caution">
    <text evidence="8">The sequence shown here is derived from an EMBL/GenBank/DDBJ whole genome shotgun (WGS) entry which is preliminary data.</text>
</comment>
<organism evidence="8 9">
    <name type="scientific">Mycobacterium gordonae</name>
    <dbReference type="NCBI Taxonomy" id="1778"/>
    <lineage>
        <taxon>Bacteria</taxon>
        <taxon>Bacillati</taxon>
        <taxon>Actinomycetota</taxon>
        <taxon>Actinomycetes</taxon>
        <taxon>Mycobacteriales</taxon>
        <taxon>Mycobacteriaceae</taxon>
        <taxon>Mycobacterium</taxon>
    </lineage>
</organism>
<dbReference type="Gene3D" id="1.20.140.10">
    <property type="entry name" value="Butyryl-CoA Dehydrogenase, subunit A, domain 3"/>
    <property type="match status" value="1"/>
</dbReference>
<evidence type="ECO:0000259" key="7">
    <source>
        <dbReference type="Pfam" id="PF02771"/>
    </source>
</evidence>
<dbReference type="Gene3D" id="1.10.540.10">
    <property type="entry name" value="Acyl-CoA dehydrogenase/oxidase, N-terminal domain"/>
    <property type="match status" value="1"/>
</dbReference>